<accession>A0AA39IE29</accession>
<reference evidence="1" key="1">
    <citation type="submission" date="2023-06" db="EMBL/GenBank/DDBJ databases">
        <authorList>
            <consortium name="Lawrence Berkeley National Laboratory"/>
            <person name="Ahrendt S."/>
            <person name="Sahu N."/>
            <person name="Indic B."/>
            <person name="Wong-Bajracharya J."/>
            <person name="Merenyi Z."/>
            <person name="Ke H.-M."/>
            <person name="Monk M."/>
            <person name="Kocsube S."/>
            <person name="Drula E."/>
            <person name="Lipzen A."/>
            <person name="Balint B."/>
            <person name="Henrissat B."/>
            <person name="Andreopoulos B."/>
            <person name="Martin F.M."/>
            <person name="Harder C.B."/>
            <person name="Rigling D."/>
            <person name="Ford K.L."/>
            <person name="Foster G.D."/>
            <person name="Pangilinan J."/>
            <person name="Papanicolaou A."/>
            <person name="Barry K."/>
            <person name="LaButti K."/>
            <person name="Viragh M."/>
            <person name="Koriabine M."/>
            <person name="Yan M."/>
            <person name="Riley R."/>
            <person name="Champramary S."/>
            <person name="Plett K.L."/>
            <person name="Tsai I.J."/>
            <person name="Slot J."/>
            <person name="Sipos G."/>
            <person name="Plett J."/>
            <person name="Nagy L.G."/>
            <person name="Grigoriev I.V."/>
        </authorList>
    </citation>
    <scope>NUCLEOTIDE SEQUENCE</scope>
    <source>
        <strain evidence="1">FPL87.14</strain>
    </source>
</reference>
<gene>
    <name evidence="1" type="ORF">EV421DRAFT_1745622</name>
</gene>
<evidence type="ECO:0000313" key="1">
    <source>
        <dbReference type="EMBL" id="KAK0421935.1"/>
    </source>
</evidence>
<comment type="caution">
    <text evidence="1">The sequence shown here is derived from an EMBL/GenBank/DDBJ whole genome shotgun (WGS) entry which is preliminary data.</text>
</comment>
<dbReference type="AlphaFoldDB" id="A0AA39IE29"/>
<sequence>MCQLDGALEDAGSHRFEVIYRADQPAKGDAMVNAMPDFSNFGTPTTPWNSDTRDLLSGDHENIFSEYYHQKRAEVWRAWCTRLTYPSVACKVGLDSADIETSHWIINWCILVQRVMRGEDTRNLYAGVRTPSRIEKRTRVEMVQENTYRALDMVVLQAVHTSRASLKLVLLGPRNFDTFSPKTLLPKVLTKRGL</sequence>
<evidence type="ECO:0000313" key="2">
    <source>
        <dbReference type="Proteomes" id="UP001175226"/>
    </source>
</evidence>
<dbReference type="Proteomes" id="UP001175226">
    <property type="component" value="Unassembled WGS sequence"/>
</dbReference>
<keyword evidence="2" id="KW-1185">Reference proteome</keyword>
<organism evidence="1 2">
    <name type="scientific">Armillaria borealis</name>
    <dbReference type="NCBI Taxonomy" id="47425"/>
    <lineage>
        <taxon>Eukaryota</taxon>
        <taxon>Fungi</taxon>
        <taxon>Dikarya</taxon>
        <taxon>Basidiomycota</taxon>
        <taxon>Agaricomycotina</taxon>
        <taxon>Agaricomycetes</taxon>
        <taxon>Agaricomycetidae</taxon>
        <taxon>Agaricales</taxon>
        <taxon>Marasmiineae</taxon>
        <taxon>Physalacriaceae</taxon>
        <taxon>Armillaria</taxon>
    </lineage>
</organism>
<proteinExistence type="predicted"/>
<protein>
    <submittedName>
        <fullName evidence="1">Uncharacterized protein</fullName>
    </submittedName>
</protein>
<dbReference type="EMBL" id="JAUEPT010000256">
    <property type="protein sequence ID" value="KAK0421935.1"/>
    <property type="molecule type" value="Genomic_DNA"/>
</dbReference>
<name>A0AA39IE29_9AGAR</name>